<protein>
    <submittedName>
        <fullName evidence="1">Uncharacterized protein</fullName>
    </submittedName>
</protein>
<accession>A0A8X6MA04</accession>
<comment type="caution">
    <text evidence="1">The sequence shown here is derived from an EMBL/GenBank/DDBJ whole genome shotgun (WGS) entry which is preliminary data.</text>
</comment>
<feature type="non-terminal residue" evidence="1">
    <location>
        <position position="1"/>
    </location>
</feature>
<name>A0A8X6MA04_NEPPI</name>
<reference evidence="1" key="1">
    <citation type="submission" date="2020-08" db="EMBL/GenBank/DDBJ databases">
        <title>Multicomponent nature underlies the extraordinary mechanical properties of spider dragline silk.</title>
        <authorList>
            <person name="Kono N."/>
            <person name="Nakamura H."/>
            <person name="Mori M."/>
            <person name="Yoshida Y."/>
            <person name="Ohtoshi R."/>
            <person name="Malay A.D."/>
            <person name="Moran D.A.P."/>
            <person name="Tomita M."/>
            <person name="Numata K."/>
            <person name="Arakawa K."/>
        </authorList>
    </citation>
    <scope>NUCLEOTIDE SEQUENCE</scope>
</reference>
<dbReference type="Proteomes" id="UP000887013">
    <property type="component" value="Unassembled WGS sequence"/>
</dbReference>
<sequence length="54" mass="6200">ICPFQKMREMVIGFAVATTGCCHMSAHAYLQHCSHPSSLMRHYVCESEKCRRVQ</sequence>
<evidence type="ECO:0000313" key="1">
    <source>
        <dbReference type="EMBL" id="GFS33867.1"/>
    </source>
</evidence>
<gene>
    <name evidence="1" type="ORF">NPIL_234631</name>
</gene>
<evidence type="ECO:0000313" key="2">
    <source>
        <dbReference type="Proteomes" id="UP000887013"/>
    </source>
</evidence>
<dbReference type="AlphaFoldDB" id="A0A8X6MA04"/>
<keyword evidence="2" id="KW-1185">Reference proteome</keyword>
<proteinExistence type="predicted"/>
<organism evidence="1 2">
    <name type="scientific">Nephila pilipes</name>
    <name type="common">Giant wood spider</name>
    <name type="synonym">Nephila maculata</name>
    <dbReference type="NCBI Taxonomy" id="299642"/>
    <lineage>
        <taxon>Eukaryota</taxon>
        <taxon>Metazoa</taxon>
        <taxon>Ecdysozoa</taxon>
        <taxon>Arthropoda</taxon>
        <taxon>Chelicerata</taxon>
        <taxon>Arachnida</taxon>
        <taxon>Araneae</taxon>
        <taxon>Araneomorphae</taxon>
        <taxon>Entelegynae</taxon>
        <taxon>Araneoidea</taxon>
        <taxon>Nephilidae</taxon>
        <taxon>Nephila</taxon>
    </lineage>
</organism>
<dbReference type="EMBL" id="BMAW01088282">
    <property type="protein sequence ID" value="GFS33867.1"/>
    <property type="molecule type" value="Genomic_DNA"/>
</dbReference>